<feature type="compositionally biased region" description="Low complexity" evidence="1">
    <location>
        <begin position="54"/>
        <end position="66"/>
    </location>
</feature>
<dbReference type="AlphaFoldDB" id="A0A645CP87"/>
<protein>
    <submittedName>
        <fullName evidence="2">Uncharacterized protein</fullName>
    </submittedName>
</protein>
<accession>A0A645CP87</accession>
<proteinExistence type="predicted"/>
<reference evidence="2" key="1">
    <citation type="submission" date="2019-08" db="EMBL/GenBank/DDBJ databases">
        <authorList>
            <person name="Kucharzyk K."/>
            <person name="Murdoch R.W."/>
            <person name="Higgins S."/>
            <person name="Loffler F."/>
        </authorList>
    </citation>
    <scope>NUCLEOTIDE SEQUENCE</scope>
</reference>
<organism evidence="2">
    <name type="scientific">bioreactor metagenome</name>
    <dbReference type="NCBI Taxonomy" id="1076179"/>
    <lineage>
        <taxon>unclassified sequences</taxon>
        <taxon>metagenomes</taxon>
        <taxon>ecological metagenomes</taxon>
    </lineage>
</organism>
<evidence type="ECO:0000256" key="1">
    <source>
        <dbReference type="SAM" id="MobiDB-lite"/>
    </source>
</evidence>
<evidence type="ECO:0000313" key="2">
    <source>
        <dbReference type="EMBL" id="MPM78684.1"/>
    </source>
</evidence>
<dbReference type="EMBL" id="VSSQ01028815">
    <property type="protein sequence ID" value="MPM78684.1"/>
    <property type="molecule type" value="Genomic_DNA"/>
</dbReference>
<feature type="region of interest" description="Disordered" evidence="1">
    <location>
        <begin position="1"/>
        <end position="98"/>
    </location>
</feature>
<sequence length="98" mass="10525">MEQVADVQDDAFQGVGTQLQHRPDVRGAQRPRVHPAGLARLGHRGPGPGHLTTQRPGLGQPRLGPRPGDRLGRHRLGHPGQQVRGAARRPPDHPPGPP</sequence>
<name>A0A645CP87_9ZZZZ</name>
<comment type="caution">
    <text evidence="2">The sequence shown here is derived from an EMBL/GenBank/DDBJ whole genome shotgun (WGS) entry which is preliminary data.</text>
</comment>
<gene>
    <name evidence="2" type="ORF">SDC9_125695</name>
</gene>